<evidence type="ECO:0000313" key="3">
    <source>
        <dbReference type="EMBL" id="KAE9992731.1"/>
    </source>
</evidence>
<evidence type="ECO:0000256" key="1">
    <source>
        <dbReference type="SAM" id="MobiDB-lite"/>
    </source>
</evidence>
<dbReference type="AlphaFoldDB" id="A0A8H3VA01"/>
<organism evidence="2 4">
    <name type="scientific">Venturia inaequalis</name>
    <name type="common">Apple scab fungus</name>
    <dbReference type="NCBI Taxonomy" id="5025"/>
    <lineage>
        <taxon>Eukaryota</taxon>
        <taxon>Fungi</taxon>
        <taxon>Dikarya</taxon>
        <taxon>Ascomycota</taxon>
        <taxon>Pezizomycotina</taxon>
        <taxon>Dothideomycetes</taxon>
        <taxon>Pleosporomycetidae</taxon>
        <taxon>Venturiales</taxon>
        <taxon>Venturiaceae</taxon>
        <taxon>Venturia</taxon>
    </lineage>
</organism>
<sequence length="189" mass="21060">MPVTRKQRKAATAGDKPAAPEAPFLPPPGAVEITLNFDDEFYNNIRNIPPSRLGRAHPDHPDFDPNAPAFASSTDPPKYYSPSNIADFRSWIATYKTKSVAQAVHDLRTVVLHVQRFQAARAEEKNEASGAGDFAQNLLQGKICPSLLLPSMMAQYLEDGKPENADICVKQMQKLFGQYERKFRELGME</sequence>
<dbReference type="Proteomes" id="UP000447873">
    <property type="component" value="Unassembled WGS sequence"/>
</dbReference>
<dbReference type="EMBL" id="WNWS01000035">
    <property type="protein sequence ID" value="KAE9986012.1"/>
    <property type="molecule type" value="Genomic_DNA"/>
</dbReference>
<evidence type="ECO:0000313" key="2">
    <source>
        <dbReference type="EMBL" id="KAE9986012.1"/>
    </source>
</evidence>
<reference evidence="2 4" key="1">
    <citation type="submission" date="2018-12" db="EMBL/GenBank/DDBJ databases">
        <title>Venturia inaequalis Genome Resource.</title>
        <authorList>
            <person name="Lichtner F.J."/>
        </authorList>
    </citation>
    <scope>NUCLEOTIDE SEQUENCE [LARGE SCALE GENOMIC DNA]</scope>
    <source>
        <strain evidence="2 4">120213</strain>
        <strain evidence="3 5">DMI_063113</strain>
    </source>
</reference>
<keyword evidence="5" id="KW-1185">Reference proteome</keyword>
<comment type="caution">
    <text evidence="2">The sequence shown here is derived from an EMBL/GenBank/DDBJ whole genome shotgun (WGS) entry which is preliminary data.</text>
</comment>
<dbReference type="Proteomes" id="UP000490939">
    <property type="component" value="Unassembled WGS sequence"/>
</dbReference>
<gene>
    <name evidence="3" type="ORF">EG327_007954</name>
    <name evidence="2" type="ORF">EG328_006562</name>
</gene>
<name>A0A8H3VA01_VENIN</name>
<feature type="region of interest" description="Disordered" evidence="1">
    <location>
        <begin position="1"/>
        <end position="27"/>
    </location>
</feature>
<proteinExistence type="predicted"/>
<evidence type="ECO:0000313" key="4">
    <source>
        <dbReference type="Proteomes" id="UP000447873"/>
    </source>
</evidence>
<dbReference type="EMBL" id="WNWR01000049">
    <property type="protein sequence ID" value="KAE9992731.1"/>
    <property type="molecule type" value="Genomic_DNA"/>
</dbReference>
<evidence type="ECO:0000313" key="5">
    <source>
        <dbReference type="Proteomes" id="UP000490939"/>
    </source>
</evidence>
<feature type="region of interest" description="Disordered" evidence="1">
    <location>
        <begin position="52"/>
        <end position="76"/>
    </location>
</feature>
<accession>A0A8H3VA01</accession>
<protein>
    <submittedName>
        <fullName evidence="2">Uncharacterized protein</fullName>
    </submittedName>
</protein>